<dbReference type="OMA" id="CAVSSQC"/>
<name>A0A3Q2XM39_HIPCM</name>
<dbReference type="InterPro" id="IPR035076">
    <property type="entry name" value="Toxin/TOLIP"/>
</dbReference>
<dbReference type="AlphaFoldDB" id="A0A3Q2XM39"/>
<dbReference type="SUPFAM" id="SSF57302">
    <property type="entry name" value="Snake toxin-like"/>
    <property type="match status" value="1"/>
</dbReference>
<protein>
    <recommendedName>
        <fullName evidence="1">Snake toxin/toxin-like domain-containing protein</fullName>
    </recommendedName>
</protein>
<dbReference type="Gene3D" id="2.10.60.10">
    <property type="entry name" value="CD59"/>
    <property type="match status" value="1"/>
</dbReference>
<dbReference type="Proteomes" id="UP000264820">
    <property type="component" value="Unplaced"/>
</dbReference>
<proteinExistence type="predicted"/>
<reference evidence="2" key="1">
    <citation type="submission" date="2025-08" db="UniProtKB">
        <authorList>
            <consortium name="Ensembl"/>
        </authorList>
    </citation>
    <scope>IDENTIFICATION</scope>
</reference>
<evidence type="ECO:0000313" key="3">
    <source>
        <dbReference type="Proteomes" id="UP000264820"/>
    </source>
</evidence>
<evidence type="ECO:0000313" key="2">
    <source>
        <dbReference type="Ensembl" id="ENSHCOP00000005688.1"/>
    </source>
</evidence>
<feature type="domain" description="Snake toxin/toxin-like" evidence="1">
    <location>
        <begin position="9"/>
        <end position="90"/>
    </location>
</feature>
<keyword evidence="3" id="KW-1185">Reference proteome</keyword>
<dbReference type="InterPro" id="IPR045860">
    <property type="entry name" value="Snake_toxin-like_sf"/>
</dbReference>
<dbReference type="GeneTree" id="ENSGT00390000002843"/>
<dbReference type="Ensembl" id="ENSHCOT00000004949.1">
    <property type="protein sequence ID" value="ENSHCOP00000005688.1"/>
    <property type="gene ID" value="ENSHCOG00000007376.1"/>
</dbReference>
<accession>A0A3Q2XM39</accession>
<organism evidence="2 3">
    <name type="scientific">Hippocampus comes</name>
    <name type="common">Tiger tail seahorse</name>
    <dbReference type="NCBI Taxonomy" id="109280"/>
    <lineage>
        <taxon>Eukaryota</taxon>
        <taxon>Metazoa</taxon>
        <taxon>Chordata</taxon>
        <taxon>Craniata</taxon>
        <taxon>Vertebrata</taxon>
        <taxon>Euteleostomi</taxon>
        <taxon>Actinopterygii</taxon>
        <taxon>Neopterygii</taxon>
        <taxon>Teleostei</taxon>
        <taxon>Neoteleostei</taxon>
        <taxon>Acanthomorphata</taxon>
        <taxon>Syngnathiaria</taxon>
        <taxon>Syngnathiformes</taxon>
        <taxon>Syngnathoidei</taxon>
        <taxon>Syngnathidae</taxon>
        <taxon>Hippocampus</taxon>
    </lineage>
</organism>
<dbReference type="Pfam" id="PF00087">
    <property type="entry name" value="Toxin_TOLIP"/>
    <property type="match status" value="1"/>
</dbReference>
<reference evidence="2" key="2">
    <citation type="submission" date="2025-09" db="UniProtKB">
        <authorList>
            <consortium name="Ensembl"/>
        </authorList>
    </citation>
    <scope>IDENTIFICATION</scope>
</reference>
<evidence type="ECO:0000259" key="1">
    <source>
        <dbReference type="Pfam" id="PF00087"/>
    </source>
</evidence>
<sequence length="109" mass="11822">NGMFVRSCLTCYTCVFPAISPMDCLKFPERCADGHRCLSSVATAKRGALQITLYEKSCAVPSQCGVSGQKYTNGLYFNYTNVCCNTDLCNGTSLISISLSKAFTLNDSM</sequence>